<reference evidence="4" key="1">
    <citation type="journal article" date="2019" name="Int. J. Syst. Evol. Microbiol.">
        <title>The Global Catalogue of Microorganisms (GCM) 10K type strain sequencing project: providing services to taxonomists for standard genome sequencing and annotation.</title>
        <authorList>
            <consortium name="The Broad Institute Genomics Platform"/>
            <consortium name="The Broad Institute Genome Sequencing Center for Infectious Disease"/>
            <person name="Wu L."/>
            <person name="Ma J."/>
        </authorList>
    </citation>
    <scope>NUCLEOTIDE SEQUENCE [LARGE SCALE GENOMIC DNA]</scope>
    <source>
        <strain evidence="4">CCUG 57113</strain>
    </source>
</reference>
<dbReference type="InterPro" id="IPR059177">
    <property type="entry name" value="GH29D-like_dom"/>
</dbReference>
<dbReference type="Pfam" id="PF00395">
    <property type="entry name" value="SLH"/>
    <property type="match status" value="3"/>
</dbReference>
<dbReference type="Gene3D" id="2.160.20.110">
    <property type="match status" value="1"/>
</dbReference>
<organism evidence="3 4">
    <name type="scientific">Cohnella suwonensis</name>
    <dbReference type="NCBI Taxonomy" id="696072"/>
    <lineage>
        <taxon>Bacteria</taxon>
        <taxon>Bacillati</taxon>
        <taxon>Bacillota</taxon>
        <taxon>Bacilli</taxon>
        <taxon>Bacillales</taxon>
        <taxon>Paenibacillaceae</taxon>
        <taxon>Cohnella</taxon>
    </lineage>
</organism>
<dbReference type="InterPro" id="IPR032179">
    <property type="entry name" value="Cry22Aa_Ig-like"/>
</dbReference>
<dbReference type="PANTHER" id="PTHR43308:SF5">
    <property type="entry name" value="S-LAYER PROTEIN _ PEPTIDOGLYCAN ENDO-BETA-N-ACETYLGLUCOSAMINIDASE"/>
    <property type="match status" value="1"/>
</dbReference>
<comment type="caution">
    <text evidence="3">The sequence shown here is derived from an EMBL/GenBank/DDBJ whole genome shotgun (WGS) entry which is preliminary data.</text>
</comment>
<dbReference type="RefSeq" id="WP_378083709.1">
    <property type="nucleotide sequence ID" value="NZ_JBHSMH010000111.1"/>
</dbReference>
<evidence type="ECO:0000313" key="4">
    <source>
        <dbReference type="Proteomes" id="UP001596105"/>
    </source>
</evidence>
<feature type="signal peptide" evidence="1">
    <location>
        <begin position="1"/>
        <end position="29"/>
    </location>
</feature>
<protein>
    <submittedName>
        <fullName evidence="3">S-layer homology domain-containing protein</fullName>
    </submittedName>
</protein>
<feature type="domain" description="SLH" evidence="2">
    <location>
        <begin position="959"/>
        <end position="1019"/>
    </location>
</feature>
<evidence type="ECO:0000313" key="3">
    <source>
        <dbReference type="EMBL" id="MFC5471849.1"/>
    </source>
</evidence>
<dbReference type="InterPro" id="IPR013783">
    <property type="entry name" value="Ig-like_fold"/>
</dbReference>
<feature type="chain" id="PRO_5046950269" evidence="1">
    <location>
        <begin position="30"/>
        <end position="1019"/>
    </location>
</feature>
<dbReference type="InterPro" id="IPR051465">
    <property type="entry name" value="Cell_Envelope_Struct_Comp"/>
</dbReference>
<accession>A0ABW0M227</accession>
<dbReference type="PROSITE" id="PS51272">
    <property type="entry name" value="SLH"/>
    <property type="match status" value="3"/>
</dbReference>
<name>A0ABW0M227_9BACL</name>
<evidence type="ECO:0000256" key="1">
    <source>
        <dbReference type="SAM" id="SignalP"/>
    </source>
</evidence>
<keyword evidence="1" id="KW-0732">Signal</keyword>
<gene>
    <name evidence="3" type="ORF">ACFPPD_24535</name>
</gene>
<feature type="domain" description="SLH" evidence="2">
    <location>
        <begin position="895"/>
        <end position="955"/>
    </location>
</feature>
<feature type="domain" description="SLH" evidence="2">
    <location>
        <begin position="831"/>
        <end position="894"/>
    </location>
</feature>
<dbReference type="Gene3D" id="2.60.40.10">
    <property type="entry name" value="Immunoglobulins"/>
    <property type="match status" value="1"/>
</dbReference>
<dbReference type="EMBL" id="JBHSMH010000111">
    <property type="protein sequence ID" value="MFC5471849.1"/>
    <property type="molecule type" value="Genomic_DNA"/>
</dbReference>
<dbReference type="Pfam" id="PF13290">
    <property type="entry name" value="CHB_HEX_C_1"/>
    <property type="match status" value="1"/>
</dbReference>
<dbReference type="Proteomes" id="UP001596105">
    <property type="component" value="Unassembled WGS sequence"/>
</dbReference>
<evidence type="ECO:0000259" key="2">
    <source>
        <dbReference type="PROSITE" id="PS51272"/>
    </source>
</evidence>
<dbReference type="Pfam" id="PF16403">
    <property type="entry name" value="Bact_surface_Ig-like"/>
    <property type="match status" value="1"/>
</dbReference>
<keyword evidence="4" id="KW-1185">Reference proteome</keyword>
<proteinExistence type="predicted"/>
<dbReference type="InterPro" id="IPR001119">
    <property type="entry name" value="SLH_dom"/>
</dbReference>
<sequence>MKKIAVLILMLTLILQTLPFTTGIQVAHAAPGDSDADPIMITTAQELSDIRNNKSAHYKLGADIDLSGYPVGDTAGWMPIGTSGDTFTGTLDGGGYIIRNLRIDRPNTPYVGLFGIIRGTGVLKNIQLLDVDVIGTSNVGGLVGKMEIGSHIANSFATGQVKGEPAERYDVLLSGYVLSGGLHVGGLTGGNSYGTISNAWANVSVSGVGLIGGLAGDNYGVIENAFATGNVTAVRTTNVNSTNVGGLVGQQQAPGSSITHSFAAGNILIPPGALYVGGLVGVVWGGAIDMSYWDTETSQMSTSSGGTGKSTEDMKKMATFYSSGIGWDFANAWGIREDESYPYLLAFKPSMKIDPLARTTYNLASNQLAVTGTVMDGSVGEKVEIKYEINNSLGTTVSSVTYHAYADGTDQSIARSIPLTALPDGTYTLNVSAKDTSPANPAYLAAPLSFSVDQTLPVITLNGSSTVNLTVGDTYTEQGAAATDNIGTAGPVVITGTVDTNAAGTYIVRYNALDLAGNAAVEVTRTVIVSAVSASTPTATPVGGAVASGTTVALSTATGGAAIYYTTDGSTPTSASTPYTSPIPVTSAMTVKAIAVKAGMIDSPVMSESYTILSPSGSSPAVTLPVIDQNGIKLDPDKIDTTKPSVTLEVTTKDGAAYVSIPASILTSFEGKNANFFIEIKAPYGSYQVPVNLASLIPGLQDLLAKHNLKAEDISFKIMLSDKSGDKDLQAAFANGLPNGKAMGAIVDFHIDIVNTKTGQSIGTADKFSKALTRVIPMPKDMKDIPAQWGAFRYNETTKKFEFVAAKKVLIDSIWYVMISSYSNSAYVVAENAVSFADTLNHWSKSFVEMAAAKGLVEGVGAGKYAPNQSVTRAEFTAMLVRALGRSTSFGSTAPYDDVKNGAWYFDAVANAKELGLLGFASGKSFKPDQSLTREEMASMLAAVIYMEKLPMTKEFVSLEGYKDIGSANAAYLEDVRTIVKLGIMTGTSANTFSPKDETTRAQAAVVFIRTLQKLGMID</sequence>
<dbReference type="PANTHER" id="PTHR43308">
    <property type="entry name" value="OUTER MEMBRANE PROTEIN ALPHA-RELATED"/>
    <property type="match status" value="1"/>
</dbReference>